<feature type="transmembrane region" description="Helical" evidence="1">
    <location>
        <begin position="14"/>
        <end position="32"/>
    </location>
</feature>
<accession>A0ABV2LPR7</accession>
<dbReference type="EMBL" id="JBEPMO010000001">
    <property type="protein sequence ID" value="MET3730570.1"/>
    <property type="molecule type" value="Genomic_DNA"/>
</dbReference>
<comment type="caution">
    <text evidence="2">The sequence shown here is derived from an EMBL/GenBank/DDBJ whole genome shotgun (WGS) entry which is preliminary data.</text>
</comment>
<keyword evidence="1" id="KW-0472">Membrane</keyword>
<proteinExistence type="predicted"/>
<keyword evidence="1" id="KW-0812">Transmembrane</keyword>
<organism evidence="2 3">
    <name type="scientific">Moheibacter stercoris</name>
    <dbReference type="NCBI Taxonomy" id="1628251"/>
    <lineage>
        <taxon>Bacteria</taxon>
        <taxon>Pseudomonadati</taxon>
        <taxon>Bacteroidota</taxon>
        <taxon>Flavobacteriia</taxon>
        <taxon>Flavobacteriales</taxon>
        <taxon>Weeksellaceae</taxon>
        <taxon>Moheibacter</taxon>
    </lineage>
</organism>
<keyword evidence="3" id="KW-1185">Reference proteome</keyword>
<protein>
    <recommendedName>
        <fullName evidence="4">DUF11 domain-containing protein</fullName>
    </recommendedName>
</protein>
<dbReference type="Proteomes" id="UP001549146">
    <property type="component" value="Unassembled WGS sequence"/>
</dbReference>
<evidence type="ECO:0008006" key="4">
    <source>
        <dbReference type="Google" id="ProtNLM"/>
    </source>
</evidence>
<dbReference type="RefSeq" id="WP_354505650.1">
    <property type="nucleotide sequence ID" value="NZ_JBEPMO010000001.1"/>
</dbReference>
<evidence type="ECO:0000313" key="3">
    <source>
        <dbReference type="Proteomes" id="UP001549146"/>
    </source>
</evidence>
<reference evidence="2 3" key="1">
    <citation type="submission" date="2024-06" db="EMBL/GenBank/DDBJ databases">
        <title>Genomic Encyclopedia of Type Strains, Phase IV (KMG-IV): sequencing the most valuable type-strain genomes for metagenomic binning, comparative biology and taxonomic classification.</title>
        <authorList>
            <person name="Goeker M."/>
        </authorList>
    </citation>
    <scope>NUCLEOTIDE SEQUENCE [LARGE SCALE GENOMIC DNA]</scope>
    <source>
        <strain evidence="2 3">DSM 29388</strain>
    </source>
</reference>
<sequence>MEIHKTFLVQLKQISFSFFLIMFFAGGNFLWAEGSRDLYPSGKEGRRAYLRSHTSTNANWPFANHGVHFVYAKPGEILSLATSAQNTGGNSRIRLYDPEGNLVVNNNTLGRIPNRTAELAGPLLYGEAANGNKYQGIYYSVVLEGIYRVEMVARGTSDPSASYNADANWTEANDAGIRAWDISVINTANTGFETGRVYTNVLNLTTGTNSPNSTGFYGIFYVLTKDGYTYRVNNNGNNGMYFTFMVNNNGFLDTSTGNPIYKSLNTTTLPNGSVHNPNYADTSKQITHKIFYTLPNPNLPSASIGAVPEGSTWLKNTVTEASVMNLSIKGVDGTEGQMGTKGGYIRFSTNTQGNYKITIASSNSPSLFEPRILSGVVTLGENEIFWDGFDGNGQQIPEGNFPILVSVQLSGAEVHFPFFDMEYNRFGTIVELLNHQNLTEVISDIIYWDDRNISSTSNGSSPSPINNSHLPPANSVGISSNLNGHIWGVNGSGTSGLFGDNRSIDTWTFIMGENTEVQSTLEVKIADLMISSLTANTSEIGLGEPFTVEVKVMNQGPSDADGSLFQLFLPIGIEGIGFQFDGNSCGMESSGLVYNPMTNAYEAYLNLPSGCEIIYTIHLIVYQPLEINSLEITSTILRPKDFTDPDATNPDIHIPPTNPFFECENNGLGGICNNIRELNLLYNQQTYCVENTKVGDFKWELDSNPEDMPMKEEFLIERNILGYKLDIYKLNHSLQVLINDLAIFSTDIQFDVQNQNIQFQDGDRYGFEVPAIGELIGSENKPILQIIISNNGMLTLNGAKISEGELYPLVFTNQINVPNWVDGLNSLVIQQNQMSNLLIDGTINKLSTIICPCVKPGKQGTPTHFTDIGILTKRQSDTLWPKNVPNGYLVMDSSHKGFVLNHLTTEQRDLLNPIEGMLIYNTDLGCVQLYRGNTPTVNTTRIGWNCIERSCNE</sequence>
<evidence type="ECO:0000313" key="2">
    <source>
        <dbReference type="EMBL" id="MET3730570.1"/>
    </source>
</evidence>
<name>A0ABV2LPR7_9FLAO</name>
<evidence type="ECO:0000256" key="1">
    <source>
        <dbReference type="SAM" id="Phobius"/>
    </source>
</evidence>
<gene>
    <name evidence="2" type="ORF">ABID46_000122</name>
</gene>
<keyword evidence="1" id="KW-1133">Transmembrane helix</keyword>